<dbReference type="Proteomes" id="UP001299283">
    <property type="component" value="Unassembled WGS sequence"/>
</dbReference>
<dbReference type="EMBL" id="JAYJJQ010000004">
    <property type="protein sequence ID" value="MEB3068767.1"/>
    <property type="molecule type" value="Genomic_DNA"/>
</dbReference>
<evidence type="ECO:0000313" key="4">
    <source>
        <dbReference type="EMBL" id="MEB3068767.1"/>
    </source>
</evidence>
<dbReference type="PANTHER" id="PTHR30055:SF174">
    <property type="entry name" value="TRANSCRIPTIONAL REGULATORY PROTEIN (PROBABLY TETR-FAMILY)-RELATED"/>
    <property type="match status" value="1"/>
</dbReference>
<evidence type="ECO:0000259" key="3">
    <source>
        <dbReference type="PROSITE" id="PS50977"/>
    </source>
</evidence>
<keyword evidence="5" id="KW-1185">Reference proteome</keyword>
<dbReference type="Pfam" id="PF00440">
    <property type="entry name" value="TetR_N"/>
    <property type="match status" value="1"/>
</dbReference>
<feature type="domain" description="HTH tetR-type" evidence="3">
    <location>
        <begin position="3"/>
        <end position="63"/>
    </location>
</feature>
<comment type="caution">
    <text evidence="4">The sequence shown here is derived from an EMBL/GenBank/DDBJ whole genome shotgun (WGS) entry which is preliminary data.</text>
</comment>
<dbReference type="SUPFAM" id="SSF46689">
    <property type="entry name" value="Homeodomain-like"/>
    <property type="match status" value="1"/>
</dbReference>
<dbReference type="RefSeq" id="WP_225398925.1">
    <property type="nucleotide sequence ID" value="NZ_JAYJJQ010000004.1"/>
</dbReference>
<sequence length="213" mass="23496">MTTDRRQQLIHTARTLFAQRPYDQVTTTEIAKKAGVAYGLIAHHFENKRGLYLAAMNDIAAEIAAVQQAPPPEGLSLADQLRHALRNHISYIDSYADSFVALVRGQLGSDSDQQDTVDQLRWLGAQRILAAIGIGETIPPVLRTAMHGFVGYLDEMMIDRINHDDVDREALVELAAATLVTTLQAVRTLDPSIELDPSIVKELASFRLLNDAP</sequence>
<name>A0ABU5YUR4_9MYCO</name>
<evidence type="ECO:0000313" key="5">
    <source>
        <dbReference type="Proteomes" id="UP001299283"/>
    </source>
</evidence>
<dbReference type="PANTHER" id="PTHR30055">
    <property type="entry name" value="HTH-TYPE TRANSCRIPTIONAL REGULATOR RUTR"/>
    <property type="match status" value="1"/>
</dbReference>
<evidence type="ECO:0000256" key="1">
    <source>
        <dbReference type="ARBA" id="ARBA00023125"/>
    </source>
</evidence>
<protein>
    <submittedName>
        <fullName evidence="4">TetR/AcrR family transcriptional regulator</fullName>
    </submittedName>
</protein>
<feature type="DNA-binding region" description="H-T-H motif" evidence="2">
    <location>
        <begin position="26"/>
        <end position="45"/>
    </location>
</feature>
<proteinExistence type="predicted"/>
<keyword evidence="1 2" id="KW-0238">DNA-binding</keyword>
<gene>
    <name evidence="4" type="ORF">K5L39_06195</name>
</gene>
<evidence type="ECO:0000256" key="2">
    <source>
        <dbReference type="PROSITE-ProRule" id="PRU00335"/>
    </source>
</evidence>
<dbReference type="InterPro" id="IPR009057">
    <property type="entry name" value="Homeodomain-like_sf"/>
</dbReference>
<accession>A0ABU5YUR4</accession>
<dbReference type="PROSITE" id="PS50977">
    <property type="entry name" value="HTH_TETR_2"/>
    <property type="match status" value="1"/>
</dbReference>
<dbReference type="PRINTS" id="PR00455">
    <property type="entry name" value="HTHTETR"/>
</dbReference>
<dbReference type="InterPro" id="IPR001647">
    <property type="entry name" value="HTH_TetR"/>
</dbReference>
<dbReference type="Gene3D" id="1.10.357.10">
    <property type="entry name" value="Tetracycline Repressor, domain 2"/>
    <property type="match status" value="1"/>
</dbReference>
<dbReference type="InterPro" id="IPR050109">
    <property type="entry name" value="HTH-type_TetR-like_transc_reg"/>
</dbReference>
<organism evidence="4 5">
    <name type="scientific">[Mycobacterium] vasticus</name>
    <dbReference type="NCBI Taxonomy" id="2875777"/>
    <lineage>
        <taxon>Bacteria</taxon>
        <taxon>Bacillati</taxon>
        <taxon>Actinomycetota</taxon>
        <taxon>Actinomycetes</taxon>
        <taxon>Mycobacteriales</taxon>
        <taxon>Mycobacteriaceae</taxon>
        <taxon>Mycolicibacter</taxon>
    </lineage>
</organism>
<reference evidence="4 5" key="1">
    <citation type="submission" date="2023-12" db="EMBL/GenBank/DDBJ databases">
        <title>Description of new species of Mycobacterium terrae complex isolated from sewage at the Sao Paulo Zoological Park Foundation in Brazil.</title>
        <authorList>
            <person name="Romagnoli C.L."/>
            <person name="Conceicao E.C."/>
            <person name="Machado E."/>
            <person name="Barreto L.B.P.F."/>
            <person name="Sharma A."/>
            <person name="Silva N.M."/>
            <person name="Marques L.E."/>
            <person name="Juliana M.A."/>
            <person name="Lourenco M.C.S."/>
            <person name="Digiampietri L.A."/>
            <person name="Suffys P.N."/>
            <person name="Viana-Niero C."/>
        </authorList>
    </citation>
    <scope>NUCLEOTIDE SEQUENCE [LARGE SCALE GENOMIC DNA]</scope>
    <source>
        <strain evidence="4 5">MYC017</strain>
    </source>
</reference>